<gene>
    <name evidence="2" type="ORF">Zmor_006015</name>
</gene>
<name>A0AA38MN81_9CUCU</name>
<accession>A0AA38MN81</accession>
<feature type="transmembrane region" description="Helical" evidence="1">
    <location>
        <begin position="12"/>
        <end position="34"/>
    </location>
</feature>
<evidence type="ECO:0000313" key="3">
    <source>
        <dbReference type="Proteomes" id="UP001168821"/>
    </source>
</evidence>
<evidence type="ECO:0000313" key="2">
    <source>
        <dbReference type="EMBL" id="KAJ3661627.1"/>
    </source>
</evidence>
<evidence type="ECO:0000256" key="1">
    <source>
        <dbReference type="SAM" id="Phobius"/>
    </source>
</evidence>
<protein>
    <submittedName>
        <fullName evidence="2">Uncharacterized protein</fullName>
    </submittedName>
</protein>
<keyword evidence="1" id="KW-0812">Transmembrane</keyword>
<keyword evidence="3" id="KW-1185">Reference proteome</keyword>
<dbReference type="AlphaFoldDB" id="A0AA38MN81"/>
<organism evidence="2 3">
    <name type="scientific">Zophobas morio</name>
    <dbReference type="NCBI Taxonomy" id="2755281"/>
    <lineage>
        <taxon>Eukaryota</taxon>
        <taxon>Metazoa</taxon>
        <taxon>Ecdysozoa</taxon>
        <taxon>Arthropoda</taxon>
        <taxon>Hexapoda</taxon>
        <taxon>Insecta</taxon>
        <taxon>Pterygota</taxon>
        <taxon>Neoptera</taxon>
        <taxon>Endopterygota</taxon>
        <taxon>Coleoptera</taxon>
        <taxon>Polyphaga</taxon>
        <taxon>Cucujiformia</taxon>
        <taxon>Tenebrionidae</taxon>
        <taxon>Zophobas</taxon>
    </lineage>
</organism>
<sequence>MWKIIPTGTHVLLYPGSWLLANFLAFLLMSAQALQRFIHFTAKGARVLPILCIIGDRRSTRVIATACLWRLRLLACLNDLPQPHWKEFEVDVPSARSCKISPDDAGTLHTRLWLYL</sequence>
<dbReference type="EMBL" id="JALNTZ010000002">
    <property type="protein sequence ID" value="KAJ3661627.1"/>
    <property type="molecule type" value="Genomic_DNA"/>
</dbReference>
<dbReference type="Proteomes" id="UP001168821">
    <property type="component" value="Unassembled WGS sequence"/>
</dbReference>
<reference evidence="2" key="1">
    <citation type="journal article" date="2023" name="G3 (Bethesda)">
        <title>Whole genome assemblies of Zophobas morio and Tenebrio molitor.</title>
        <authorList>
            <person name="Kaur S."/>
            <person name="Stinson S.A."/>
            <person name="diCenzo G.C."/>
        </authorList>
    </citation>
    <scope>NUCLEOTIDE SEQUENCE</scope>
    <source>
        <strain evidence="2">QUZm001</strain>
    </source>
</reference>
<keyword evidence="1" id="KW-0472">Membrane</keyword>
<keyword evidence="1" id="KW-1133">Transmembrane helix</keyword>
<proteinExistence type="predicted"/>
<comment type="caution">
    <text evidence="2">The sequence shown here is derived from an EMBL/GenBank/DDBJ whole genome shotgun (WGS) entry which is preliminary data.</text>
</comment>